<keyword evidence="3" id="KW-1185">Reference proteome</keyword>
<name>A0A420YED8_9PEZI</name>
<dbReference type="STRING" id="177199.A0A420YED8"/>
<dbReference type="PANTHER" id="PTHR35006:SF2">
    <property type="entry name" value="GLYOXALASE FAMILY PROTEIN (AFU_ORTHOLOGUE AFUA_5G14830)"/>
    <property type="match status" value="1"/>
</dbReference>
<dbReference type="Gene3D" id="3.10.180.10">
    <property type="entry name" value="2,3-Dihydroxybiphenyl 1,2-Dioxygenase, domain 1"/>
    <property type="match status" value="1"/>
</dbReference>
<reference evidence="2 3" key="1">
    <citation type="submission" date="2018-08" db="EMBL/GenBank/DDBJ databases">
        <title>Draft genome of the lignicolous fungus Coniochaeta pulveracea.</title>
        <authorList>
            <person name="Borstlap C.J."/>
            <person name="De Witt R.N."/>
            <person name="Botha A."/>
            <person name="Volschenk H."/>
        </authorList>
    </citation>
    <scope>NUCLEOTIDE SEQUENCE [LARGE SCALE GENOMIC DNA]</scope>
    <source>
        <strain evidence="2 3">CAB683</strain>
    </source>
</reference>
<dbReference type="CDD" id="cd07262">
    <property type="entry name" value="VOC_like"/>
    <property type="match status" value="1"/>
</dbReference>
<feature type="domain" description="VOC" evidence="1">
    <location>
        <begin position="2"/>
        <end position="126"/>
    </location>
</feature>
<dbReference type="InterPro" id="IPR029068">
    <property type="entry name" value="Glyas_Bleomycin-R_OHBP_Dase"/>
</dbReference>
<evidence type="ECO:0000313" key="2">
    <source>
        <dbReference type="EMBL" id="RKU46060.1"/>
    </source>
</evidence>
<proteinExistence type="predicted"/>
<gene>
    <name evidence="2" type="ORF">DL546_003111</name>
</gene>
<accession>A0A420YED8</accession>
<dbReference type="OrthoDB" id="10249419at2759"/>
<evidence type="ECO:0000313" key="3">
    <source>
        <dbReference type="Proteomes" id="UP000275385"/>
    </source>
</evidence>
<protein>
    <recommendedName>
        <fullName evidence="1">VOC domain-containing protein</fullName>
    </recommendedName>
</protein>
<sequence length="130" mass="13945">MTIDHITIPVPPAEHKKIVSFYLAALKPLGYAIVTAYGPNEGVVGLGPDGKADFWITATPGAASMLNLHIAFRTSDRTVVDAFHRAALEAGGKDHGAPGVRLQYHEHYYGAFVIDPLGNNLEVVCHEPVS</sequence>
<dbReference type="PANTHER" id="PTHR35006">
    <property type="entry name" value="GLYOXALASE FAMILY PROTEIN (AFU_ORTHOLOGUE AFUA_5G14830)"/>
    <property type="match status" value="1"/>
</dbReference>
<comment type="caution">
    <text evidence="2">The sequence shown here is derived from an EMBL/GenBank/DDBJ whole genome shotgun (WGS) entry which is preliminary data.</text>
</comment>
<dbReference type="InterPro" id="IPR037523">
    <property type="entry name" value="VOC_core"/>
</dbReference>
<dbReference type="EMBL" id="QVQW01000016">
    <property type="protein sequence ID" value="RKU46060.1"/>
    <property type="molecule type" value="Genomic_DNA"/>
</dbReference>
<dbReference type="SUPFAM" id="SSF54593">
    <property type="entry name" value="Glyoxalase/Bleomycin resistance protein/Dihydroxybiphenyl dioxygenase"/>
    <property type="match status" value="1"/>
</dbReference>
<dbReference type="PROSITE" id="PS51819">
    <property type="entry name" value="VOC"/>
    <property type="match status" value="1"/>
</dbReference>
<dbReference type="AlphaFoldDB" id="A0A420YED8"/>
<organism evidence="2 3">
    <name type="scientific">Coniochaeta pulveracea</name>
    <dbReference type="NCBI Taxonomy" id="177199"/>
    <lineage>
        <taxon>Eukaryota</taxon>
        <taxon>Fungi</taxon>
        <taxon>Dikarya</taxon>
        <taxon>Ascomycota</taxon>
        <taxon>Pezizomycotina</taxon>
        <taxon>Sordariomycetes</taxon>
        <taxon>Sordariomycetidae</taxon>
        <taxon>Coniochaetales</taxon>
        <taxon>Coniochaetaceae</taxon>
        <taxon>Coniochaeta</taxon>
    </lineage>
</organism>
<dbReference type="Proteomes" id="UP000275385">
    <property type="component" value="Unassembled WGS sequence"/>
</dbReference>
<evidence type="ECO:0000259" key="1">
    <source>
        <dbReference type="PROSITE" id="PS51819"/>
    </source>
</evidence>